<evidence type="ECO:0000313" key="2">
    <source>
        <dbReference type="EMBL" id="AFZ22733.1"/>
    </source>
</evidence>
<reference evidence="2 3" key="1">
    <citation type="submission" date="2012-06" db="EMBL/GenBank/DDBJ databases">
        <title>Finished chromosome of genome of Cylindrospermum stagnale PCC 7417.</title>
        <authorList>
            <consortium name="US DOE Joint Genome Institute"/>
            <person name="Gugger M."/>
            <person name="Coursin T."/>
            <person name="Rippka R."/>
            <person name="Tandeau De Marsac N."/>
            <person name="Huntemann M."/>
            <person name="Wei C.-L."/>
            <person name="Han J."/>
            <person name="Detter J.C."/>
            <person name="Han C."/>
            <person name="Tapia R."/>
            <person name="Chen A."/>
            <person name="Kyrpides N."/>
            <person name="Mavromatis K."/>
            <person name="Markowitz V."/>
            <person name="Szeto E."/>
            <person name="Ivanova N."/>
            <person name="Pagani I."/>
            <person name="Pati A."/>
            <person name="Goodwin L."/>
            <person name="Nordberg H.P."/>
            <person name="Cantor M.N."/>
            <person name="Hua S.X."/>
            <person name="Woyke T."/>
            <person name="Kerfeld C.A."/>
        </authorList>
    </citation>
    <scope>NUCLEOTIDE SEQUENCE [LARGE SCALE GENOMIC DNA]</scope>
    <source>
        <strain evidence="2 3">PCC 7417</strain>
    </source>
</reference>
<dbReference type="Gene3D" id="3.90.1570.10">
    <property type="entry name" value="tt1808, chain A"/>
    <property type="match status" value="1"/>
</dbReference>
<dbReference type="RefSeq" id="WP_015205991.1">
    <property type="nucleotide sequence ID" value="NC_019757.1"/>
</dbReference>
<protein>
    <recommendedName>
        <fullName evidence="1">Putative restriction endonuclease domain-containing protein</fullName>
    </recommendedName>
</protein>
<dbReference type="PANTHER" id="PTHR33352:SF3">
    <property type="entry name" value="SLR1612 PROTEIN"/>
    <property type="match status" value="1"/>
</dbReference>
<dbReference type="STRING" id="56107.Cylst_0378"/>
<dbReference type="InterPro" id="IPR008538">
    <property type="entry name" value="Uma2"/>
</dbReference>
<keyword evidence="3" id="KW-1185">Reference proteome</keyword>
<dbReference type="SUPFAM" id="SSF52980">
    <property type="entry name" value="Restriction endonuclease-like"/>
    <property type="match status" value="1"/>
</dbReference>
<evidence type="ECO:0000313" key="3">
    <source>
        <dbReference type="Proteomes" id="UP000010475"/>
    </source>
</evidence>
<dbReference type="CDD" id="cd06260">
    <property type="entry name" value="DUF820-like"/>
    <property type="match status" value="1"/>
</dbReference>
<proteinExistence type="predicted"/>
<sequence length="237" mass="27397">MSEVLIDETVTSVDISHIVTEDDTPVDNLLSEKQQRLLTESLYSSWVTLNNSQRFLVAANVGLFYALRQPPLVPDVFVSLNVQIPPDWNQKEHRSYFFWEFGKPPEVVIEIVSNKEENELGSKLKDYAQIAVAYYVVFDPLQQLGNIPLRVYGLREAHYVELSEPWLEQVELGLTLWRGEFEGVEDIWLRWCDQEGNIIPTGKEHAEQAESLLEQERQRTAQLAQRLRDLGVDIEQL</sequence>
<dbReference type="EMBL" id="CP003642">
    <property type="protein sequence ID" value="AFZ22733.1"/>
    <property type="molecule type" value="Genomic_DNA"/>
</dbReference>
<accession>K9WRB3</accession>
<dbReference type="InterPro" id="IPR012296">
    <property type="entry name" value="Nuclease_put_TT1808"/>
</dbReference>
<dbReference type="eggNOG" id="COG4636">
    <property type="taxonomic scope" value="Bacteria"/>
</dbReference>
<evidence type="ECO:0000259" key="1">
    <source>
        <dbReference type="Pfam" id="PF05685"/>
    </source>
</evidence>
<dbReference type="OrthoDB" id="530164at2"/>
<dbReference type="InterPro" id="IPR011335">
    <property type="entry name" value="Restrct_endonuc-II-like"/>
</dbReference>
<dbReference type="PANTHER" id="PTHR33352">
    <property type="entry name" value="SLR1095 PROTEIN"/>
    <property type="match status" value="1"/>
</dbReference>
<dbReference type="Pfam" id="PF05685">
    <property type="entry name" value="Uma2"/>
    <property type="match status" value="1"/>
</dbReference>
<organism evidence="2 3">
    <name type="scientific">Cylindrospermum stagnale PCC 7417</name>
    <dbReference type="NCBI Taxonomy" id="56107"/>
    <lineage>
        <taxon>Bacteria</taxon>
        <taxon>Bacillati</taxon>
        <taxon>Cyanobacteriota</taxon>
        <taxon>Cyanophyceae</taxon>
        <taxon>Nostocales</taxon>
        <taxon>Nostocaceae</taxon>
        <taxon>Cylindrospermum</taxon>
    </lineage>
</organism>
<dbReference type="PATRIC" id="fig|56107.3.peg.417"/>
<dbReference type="AlphaFoldDB" id="K9WRB3"/>
<feature type="domain" description="Putative restriction endonuclease" evidence="1">
    <location>
        <begin position="31"/>
        <end position="163"/>
    </location>
</feature>
<dbReference type="Proteomes" id="UP000010475">
    <property type="component" value="Chromosome"/>
</dbReference>
<name>K9WRB3_9NOST</name>
<gene>
    <name evidence="2" type="ORF">Cylst_0378</name>
</gene>
<dbReference type="HOGENOM" id="CLU_075279_2_0_3"/>
<dbReference type="KEGG" id="csg:Cylst_0378"/>